<dbReference type="KEGG" id="sfk:KY5_7495"/>
<feature type="region of interest" description="Disordered" evidence="1">
    <location>
        <begin position="119"/>
        <end position="155"/>
    </location>
</feature>
<evidence type="ECO:0000313" key="4">
    <source>
        <dbReference type="Proteomes" id="UP000221011"/>
    </source>
</evidence>
<proteinExistence type="predicted"/>
<feature type="signal peptide" evidence="2">
    <location>
        <begin position="1"/>
        <end position="38"/>
    </location>
</feature>
<dbReference type="AlphaFoldDB" id="A0A291QM22"/>
<accession>A0A291QM22</accession>
<keyword evidence="2" id="KW-0732">Signal</keyword>
<gene>
    <name evidence="3" type="ORF">KY5_7495</name>
</gene>
<keyword evidence="4" id="KW-1185">Reference proteome</keyword>
<dbReference type="EMBL" id="CP022685">
    <property type="protein sequence ID" value="ATL32513.1"/>
    <property type="molecule type" value="Genomic_DNA"/>
</dbReference>
<name>A0A291QM22_9ACTN</name>
<protein>
    <submittedName>
        <fullName evidence="3">Uncharacterized protein</fullName>
    </submittedName>
</protein>
<dbReference type="Gene3D" id="3.40.50.1820">
    <property type="entry name" value="alpha/beta hydrolase"/>
    <property type="match status" value="1"/>
</dbReference>
<feature type="region of interest" description="Disordered" evidence="1">
    <location>
        <begin position="36"/>
        <end position="59"/>
    </location>
</feature>
<feature type="chain" id="PRO_5012696905" evidence="2">
    <location>
        <begin position="39"/>
        <end position="155"/>
    </location>
</feature>
<dbReference type="PROSITE" id="PS51318">
    <property type="entry name" value="TAT"/>
    <property type="match status" value="1"/>
</dbReference>
<reference evidence="3 4" key="1">
    <citation type="submission" date="2017-08" db="EMBL/GenBank/DDBJ databases">
        <title>Complete Genome Sequence of Streptomyces formicae KY5, the formicamycin producer.</title>
        <authorList>
            <person name="Holmes N.A."/>
            <person name="Devine R."/>
            <person name="Qin Z."/>
            <person name="Seipke R.F."/>
            <person name="Wilkinson B."/>
            <person name="Hutchings M.I."/>
        </authorList>
    </citation>
    <scope>NUCLEOTIDE SEQUENCE [LARGE SCALE GENOMIC DNA]</scope>
    <source>
        <strain evidence="3 4">KY5</strain>
    </source>
</reference>
<dbReference type="InterPro" id="IPR006311">
    <property type="entry name" value="TAT_signal"/>
</dbReference>
<feature type="compositionally biased region" description="Low complexity" evidence="1">
    <location>
        <begin position="144"/>
        <end position="155"/>
    </location>
</feature>
<dbReference type="InterPro" id="IPR029058">
    <property type="entry name" value="AB_hydrolase_fold"/>
</dbReference>
<evidence type="ECO:0000256" key="1">
    <source>
        <dbReference type="SAM" id="MobiDB-lite"/>
    </source>
</evidence>
<sequence>MTFTPFESRRGFGRRRLLTAALAAGAAVPLGLAGPARSATGDPAPARLTLPRPTGPHPVGTVALRLRGAVGPGGRRRDLMTSLWYPARDVERYPRAPWMTEGALRELLAASGFAPDVVRSRSPPVTREPRRGGATGGCPSWCSRTGRTATARTTR</sequence>
<evidence type="ECO:0000313" key="3">
    <source>
        <dbReference type="EMBL" id="ATL32513.1"/>
    </source>
</evidence>
<dbReference type="RefSeq" id="WP_234363065.1">
    <property type="nucleotide sequence ID" value="NZ_CP022685.1"/>
</dbReference>
<dbReference type="Proteomes" id="UP000221011">
    <property type="component" value="Chromosome"/>
</dbReference>
<organism evidence="3 4">
    <name type="scientific">Streptomyces formicae</name>
    <dbReference type="NCBI Taxonomy" id="1616117"/>
    <lineage>
        <taxon>Bacteria</taxon>
        <taxon>Bacillati</taxon>
        <taxon>Actinomycetota</taxon>
        <taxon>Actinomycetes</taxon>
        <taxon>Kitasatosporales</taxon>
        <taxon>Streptomycetaceae</taxon>
        <taxon>Streptomyces</taxon>
    </lineage>
</organism>
<evidence type="ECO:0000256" key="2">
    <source>
        <dbReference type="SAM" id="SignalP"/>
    </source>
</evidence>